<evidence type="ECO:0000313" key="4">
    <source>
        <dbReference type="Proteomes" id="UP000265768"/>
    </source>
</evidence>
<dbReference type="EMBL" id="QZEY01000002">
    <property type="protein sequence ID" value="RJL34597.1"/>
    <property type="molecule type" value="Genomic_DNA"/>
</dbReference>
<dbReference type="Proteomes" id="UP000265768">
    <property type="component" value="Unassembled WGS sequence"/>
</dbReference>
<name>A0A3A4B7Q2_9ACTN</name>
<dbReference type="PANTHER" id="PTHR43441">
    <property type="entry name" value="RIBOSOMAL-PROTEIN-SERINE ACETYLTRANSFERASE"/>
    <property type="match status" value="1"/>
</dbReference>
<dbReference type="OrthoDB" id="4403558at2"/>
<dbReference type="PROSITE" id="PS51186">
    <property type="entry name" value="GNAT"/>
    <property type="match status" value="1"/>
</dbReference>
<reference evidence="3 4" key="1">
    <citation type="submission" date="2018-09" db="EMBL/GenBank/DDBJ databases">
        <title>YIM 75507 draft genome.</title>
        <authorList>
            <person name="Tang S."/>
            <person name="Feng Y."/>
        </authorList>
    </citation>
    <scope>NUCLEOTIDE SEQUENCE [LARGE SCALE GENOMIC DNA]</scope>
    <source>
        <strain evidence="3 4">YIM 75507</strain>
    </source>
</reference>
<keyword evidence="4" id="KW-1185">Reference proteome</keyword>
<proteinExistence type="predicted"/>
<dbReference type="InterPro" id="IPR016181">
    <property type="entry name" value="Acyl_CoA_acyltransferase"/>
</dbReference>
<dbReference type="AlphaFoldDB" id="A0A3A4B7Q2"/>
<feature type="region of interest" description="Disordered" evidence="1">
    <location>
        <begin position="1"/>
        <end position="48"/>
    </location>
</feature>
<dbReference type="InterPro" id="IPR000182">
    <property type="entry name" value="GNAT_dom"/>
</dbReference>
<dbReference type="PANTHER" id="PTHR43441:SF10">
    <property type="entry name" value="ACETYLTRANSFERASE"/>
    <property type="match status" value="1"/>
</dbReference>
<dbReference type="GO" id="GO:0005737">
    <property type="term" value="C:cytoplasm"/>
    <property type="evidence" value="ECO:0007669"/>
    <property type="project" value="TreeGrafter"/>
</dbReference>
<accession>A0A3A4B7Q2</accession>
<evidence type="ECO:0000256" key="1">
    <source>
        <dbReference type="SAM" id="MobiDB-lite"/>
    </source>
</evidence>
<dbReference type="InterPro" id="IPR051908">
    <property type="entry name" value="Ribosomal_N-acetyltransferase"/>
</dbReference>
<dbReference type="Gene3D" id="3.40.630.30">
    <property type="match status" value="1"/>
</dbReference>
<gene>
    <name evidence="3" type="ORF">D5H75_05840</name>
</gene>
<feature type="domain" description="N-acetyltransferase" evidence="2">
    <location>
        <begin position="107"/>
        <end position="265"/>
    </location>
</feature>
<comment type="caution">
    <text evidence="3">The sequence shown here is derived from an EMBL/GenBank/DDBJ whole genome shotgun (WGS) entry which is preliminary data.</text>
</comment>
<sequence length="268" mass="28533">MVSLRFAGTPHTLTAHDRRAPPIYRPPLPGPGSPADPPGRVPAPPAAPPAVRPVRVVVAPHRHPRPGPPARRCAGAAIVSVPGPGGPAEERGDVGAFDETVITTERLLLTPLREEDAAEMTAVLGAEELHEFIGGRPATEEELVWRYRRLAAGSPDPDVLWRNWIVRLRGDSRPVGTVQATIHRRGEGWTAEAAWVIGLPHQGRGYAGEAATALVRWLYGEGAAEVSANVHPGNTASERVAARAGLTLTGEEVDGERVWRGRPIPSVG</sequence>
<dbReference type="SUPFAM" id="SSF55729">
    <property type="entry name" value="Acyl-CoA N-acyltransferases (Nat)"/>
    <property type="match status" value="1"/>
</dbReference>
<dbReference type="GO" id="GO:1990189">
    <property type="term" value="F:protein N-terminal-serine acetyltransferase activity"/>
    <property type="evidence" value="ECO:0007669"/>
    <property type="project" value="TreeGrafter"/>
</dbReference>
<organism evidence="3 4">
    <name type="scientific">Bailinhaonella thermotolerans</name>
    <dbReference type="NCBI Taxonomy" id="1070861"/>
    <lineage>
        <taxon>Bacteria</taxon>
        <taxon>Bacillati</taxon>
        <taxon>Actinomycetota</taxon>
        <taxon>Actinomycetes</taxon>
        <taxon>Streptosporangiales</taxon>
        <taxon>Streptosporangiaceae</taxon>
        <taxon>Bailinhaonella</taxon>
    </lineage>
</organism>
<evidence type="ECO:0000313" key="3">
    <source>
        <dbReference type="EMBL" id="RJL34597.1"/>
    </source>
</evidence>
<feature type="compositionally biased region" description="Pro residues" evidence="1">
    <location>
        <begin position="23"/>
        <end position="48"/>
    </location>
</feature>
<dbReference type="Pfam" id="PF13302">
    <property type="entry name" value="Acetyltransf_3"/>
    <property type="match status" value="1"/>
</dbReference>
<keyword evidence="3" id="KW-0808">Transferase</keyword>
<protein>
    <submittedName>
        <fullName evidence="3">N-acetyltransferase</fullName>
    </submittedName>
</protein>
<evidence type="ECO:0000259" key="2">
    <source>
        <dbReference type="PROSITE" id="PS51186"/>
    </source>
</evidence>
<dbReference type="GO" id="GO:0008999">
    <property type="term" value="F:protein-N-terminal-alanine acetyltransferase activity"/>
    <property type="evidence" value="ECO:0007669"/>
    <property type="project" value="TreeGrafter"/>
</dbReference>